<keyword evidence="4" id="KW-0808">Transferase</keyword>
<dbReference type="EMBL" id="OCTN01000011">
    <property type="protein sequence ID" value="SOH95502.1"/>
    <property type="molecule type" value="Genomic_DNA"/>
</dbReference>
<protein>
    <submittedName>
        <fullName evidence="4">Glycosyl transferase family 2</fullName>
    </submittedName>
</protein>
<dbReference type="GO" id="GO:0005737">
    <property type="term" value="C:cytoplasm"/>
    <property type="evidence" value="ECO:0007669"/>
    <property type="project" value="TreeGrafter"/>
</dbReference>
<evidence type="ECO:0000256" key="2">
    <source>
        <dbReference type="ARBA" id="ARBA00022692"/>
    </source>
</evidence>
<dbReference type="AlphaFoldDB" id="A0A2C9CW57"/>
<organism evidence="4 5">
    <name type="scientific">Pontivivens marinum</name>
    <dbReference type="NCBI Taxonomy" id="1690039"/>
    <lineage>
        <taxon>Bacteria</taxon>
        <taxon>Pseudomonadati</taxon>
        <taxon>Pseudomonadota</taxon>
        <taxon>Alphaproteobacteria</taxon>
        <taxon>Rhodobacterales</taxon>
        <taxon>Paracoccaceae</taxon>
        <taxon>Pontivivens</taxon>
    </lineage>
</organism>
<comment type="subcellular location">
    <subcellularLocation>
        <location evidence="1">Membrane</location>
        <topology evidence="1">Single-pass membrane protein</topology>
    </subcellularLocation>
</comment>
<dbReference type="Proteomes" id="UP000220034">
    <property type="component" value="Unassembled WGS sequence"/>
</dbReference>
<keyword evidence="5" id="KW-1185">Reference proteome</keyword>
<accession>A0A2C9CW57</accession>
<dbReference type="GO" id="GO:0016020">
    <property type="term" value="C:membrane"/>
    <property type="evidence" value="ECO:0007669"/>
    <property type="project" value="UniProtKB-SubCell"/>
</dbReference>
<dbReference type="GO" id="GO:0016757">
    <property type="term" value="F:glycosyltransferase activity"/>
    <property type="evidence" value="ECO:0007669"/>
    <property type="project" value="TreeGrafter"/>
</dbReference>
<evidence type="ECO:0000313" key="5">
    <source>
        <dbReference type="Proteomes" id="UP000220034"/>
    </source>
</evidence>
<keyword evidence="2" id="KW-0812">Transmembrane</keyword>
<sequence>MSSCSITLHTPDIHAAPAGWADLYPPTVPDQRRLASLGLIDLGDRVRLFAPRYLSADNFLAKLRIERGGAQVAALALGRLPGGFTLDLPAGEAAVRLIWGEADLTLTPRVPVTALKGQRTLMAFVDIATPGQIADWARYHHRTQGAQAACLILRNHPDMSRDMGAIGAALQDTGLSNALLVQINAAIGALSSPPRYSQFYAPDGPGKAMREYEEDLYHAPLDEIGLFEVLRQSVLAGVRSLLSCEIADLMTPPAVGSPSIFEHAEHSETYLRFRGTPIYPWQRRRPEEPASHADHGCKSFDGGGASSVWSVAPDGSLRDTAFRPFRIGTADPDPISATVGFQRCMAVMYPNESAAALAPKSSLVPDSDLAQFMDDHFGQPPTLPDLVEPDPVPAVDPTTRRVMIVTTMKNEGPFILEWLAYHRAIGVTDFLIYTNDCTDGTDTMFELLQARGLVEHRENPFRNTDLKPQHAALQDAETTDMAARADWMICMDVDEFMHIHVGDGTLDALFGAVPDATLISLTWRLFGNAGVDGYEDRFITEQFTRCAPEFIRKPHQAWGIKTLFRRLGHYKKFGVHRPKGLKPEYIDVINWVNGSGQQMPKSMLRTGWRSTTESYGYDLVTLNHYSLRSAESYLVKRDRGRVNHVDRDQGLNYWFRMNNNAEEDRRMLDRIPMIQAEFDKLISYPEIAAQHNASVEAHRTRIAELRLRPDYEALHAEITGSRLNKLSRLHVLFGKQVFMDGPDSVPNGFEDRVPNIKKT</sequence>
<dbReference type="PANTHER" id="PTHR21461">
    <property type="entry name" value="GLYCOSYLTRANSFERASE FAMILY 92 PROTEIN"/>
    <property type="match status" value="1"/>
</dbReference>
<dbReference type="Pfam" id="PF13704">
    <property type="entry name" value="Glyco_tranf_2_4"/>
    <property type="match status" value="1"/>
</dbReference>
<dbReference type="RefSeq" id="WP_097932045.1">
    <property type="nucleotide sequence ID" value="NZ_OCTN01000011.1"/>
</dbReference>
<dbReference type="OrthoDB" id="4964299at2"/>
<keyword evidence="3" id="KW-0472">Membrane</keyword>
<evidence type="ECO:0000256" key="1">
    <source>
        <dbReference type="ARBA" id="ARBA00004167"/>
    </source>
</evidence>
<name>A0A2C9CW57_9RHOB</name>
<keyword evidence="3" id="KW-1133">Transmembrane helix</keyword>
<reference evidence="5" key="1">
    <citation type="submission" date="2017-09" db="EMBL/GenBank/DDBJ databases">
        <authorList>
            <person name="Varghese N."/>
            <person name="Submissions S."/>
        </authorList>
    </citation>
    <scope>NUCLEOTIDE SEQUENCE [LARGE SCALE GENOMIC DNA]</scope>
    <source>
        <strain evidence="5">C7</strain>
    </source>
</reference>
<gene>
    <name evidence="4" type="ORF">SAMN06273572_11182</name>
</gene>
<evidence type="ECO:0000256" key="3">
    <source>
        <dbReference type="ARBA" id="ARBA00022989"/>
    </source>
</evidence>
<proteinExistence type="predicted"/>
<dbReference type="PANTHER" id="PTHR21461:SF69">
    <property type="entry name" value="GLYCOSYLTRANSFERASE FAMILY 92 PROTEIN"/>
    <property type="match status" value="1"/>
</dbReference>
<evidence type="ECO:0000313" key="4">
    <source>
        <dbReference type="EMBL" id="SOH95502.1"/>
    </source>
</evidence>